<dbReference type="EMBL" id="AGFM01000006">
    <property type="protein sequence ID" value="EHJ62732.1"/>
    <property type="molecule type" value="Genomic_DNA"/>
</dbReference>
<feature type="region of interest" description="Disordered" evidence="1">
    <location>
        <begin position="28"/>
        <end position="51"/>
    </location>
</feature>
<name>G6E7A8_9SPHN</name>
<evidence type="ECO:0000256" key="1">
    <source>
        <dbReference type="SAM" id="MobiDB-lite"/>
    </source>
</evidence>
<evidence type="ECO:0000313" key="3">
    <source>
        <dbReference type="Proteomes" id="UP000004030"/>
    </source>
</evidence>
<sequence>MFKGLFYLVHRPKLRPSYCSARALALPLGRPGGAQKERPPLRCRSEGLQTL</sequence>
<organism evidence="2 3">
    <name type="scientific">Novosphingobium pentaromativorans US6-1</name>
    <dbReference type="NCBI Taxonomy" id="1088721"/>
    <lineage>
        <taxon>Bacteria</taxon>
        <taxon>Pseudomonadati</taxon>
        <taxon>Pseudomonadota</taxon>
        <taxon>Alphaproteobacteria</taxon>
        <taxon>Sphingomonadales</taxon>
        <taxon>Sphingomonadaceae</taxon>
        <taxon>Novosphingobium</taxon>
    </lineage>
</organism>
<dbReference type="AlphaFoldDB" id="G6E7A8"/>
<keyword evidence="3" id="KW-1185">Reference proteome</keyword>
<gene>
    <name evidence="2" type="ORF">NSU_0244</name>
</gene>
<feature type="compositionally biased region" description="Basic and acidic residues" evidence="1">
    <location>
        <begin position="35"/>
        <end position="45"/>
    </location>
</feature>
<proteinExistence type="predicted"/>
<protein>
    <submittedName>
        <fullName evidence="2">Uncharacterized protein</fullName>
    </submittedName>
</protein>
<accession>G6E7A8</accession>
<comment type="caution">
    <text evidence="2">The sequence shown here is derived from an EMBL/GenBank/DDBJ whole genome shotgun (WGS) entry which is preliminary data.</text>
</comment>
<dbReference type="PATRIC" id="fig|1088721.3.peg.241"/>
<evidence type="ECO:0000313" key="2">
    <source>
        <dbReference type="EMBL" id="EHJ62732.1"/>
    </source>
</evidence>
<reference evidence="2 3" key="1">
    <citation type="journal article" date="2012" name="J. Bacteriol.">
        <title>Genome sequence of benzo(a)pyrene-degrading bacterium Novosphingobium pentaromativorans US6-1.</title>
        <authorList>
            <person name="Luo Y.R."/>
            <person name="Kang S.G."/>
            <person name="Kim S.J."/>
            <person name="Kim M.R."/>
            <person name="Li N."/>
            <person name="Lee J.H."/>
            <person name="Kwon K.K."/>
        </authorList>
    </citation>
    <scope>NUCLEOTIDE SEQUENCE [LARGE SCALE GENOMIC DNA]</scope>
    <source>
        <strain evidence="2 3">US6-1</strain>
    </source>
</reference>
<dbReference type="Proteomes" id="UP000004030">
    <property type="component" value="Unassembled WGS sequence"/>
</dbReference>